<evidence type="ECO:0000313" key="2">
    <source>
        <dbReference type="Proteomes" id="UP000683925"/>
    </source>
</evidence>
<sequence length="84" mass="10095">MDKYCKTHQNIMVKLNRISIYTLNIQHSIDLMDMEDKYYQLVFQSPVQRRHEGQHTISQVIQQMFRIETEPLSFVLEIPNQKSP</sequence>
<proteinExistence type="predicted"/>
<dbReference type="Proteomes" id="UP000683925">
    <property type="component" value="Unassembled WGS sequence"/>
</dbReference>
<dbReference type="AlphaFoldDB" id="A0A8S1Y574"/>
<protein>
    <submittedName>
        <fullName evidence="1">Uncharacterized protein</fullName>
    </submittedName>
</protein>
<keyword evidence="2" id="KW-1185">Reference proteome</keyword>
<dbReference type="EMBL" id="CAJJDP010000145">
    <property type="protein sequence ID" value="CAD8208393.1"/>
    <property type="molecule type" value="Genomic_DNA"/>
</dbReference>
<gene>
    <name evidence="1" type="ORF">POCTA_138.1.T1440030</name>
</gene>
<evidence type="ECO:0000313" key="1">
    <source>
        <dbReference type="EMBL" id="CAD8208393.1"/>
    </source>
</evidence>
<accession>A0A8S1Y574</accession>
<name>A0A8S1Y574_PAROT</name>
<comment type="caution">
    <text evidence="1">The sequence shown here is derived from an EMBL/GenBank/DDBJ whole genome shotgun (WGS) entry which is preliminary data.</text>
</comment>
<organism evidence="1 2">
    <name type="scientific">Paramecium octaurelia</name>
    <dbReference type="NCBI Taxonomy" id="43137"/>
    <lineage>
        <taxon>Eukaryota</taxon>
        <taxon>Sar</taxon>
        <taxon>Alveolata</taxon>
        <taxon>Ciliophora</taxon>
        <taxon>Intramacronucleata</taxon>
        <taxon>Oligohymenophorea</taxon>
        <taxon>Peniculida</taxon>
        <taxon>Parameciidae</taxon>
        <taxon>Paramecium</taxon>
    </lineage>
</organism>
<reference evidence="1" key="1">
    <citation type="submission" date="2021-01" db="EMBL/GenBank/DDBJ databases">
        <authorList>
            <consortium name="Genoscope - CEA"/>
            <person name="William W."/>
        </authorList>
    </citation>
    <scope>NUCLEOTIDE SEQUENCE</scope>
</reference>